<gene>
    <name evidence="2" type="ORF">PCYB_072950</name>
</gene>
<feature type="non-terminal residue" evidence="2">
    <location>
        <position position="275"/>
    </location>
</feature>
<feature type="region of interest" description="Disordered" evidence="1">
    <location>
        <begin position="175"/>
        <end position="228"/>
    </location>
</feature>
<dbReference type="GeneID" id="14692141"/>
<feature type="compositionally biased region" description="Polar residues" evidence="1">
    <location>
        <begin position="62"/>
        <end position="71"/>
    </location>
</feature>
<keyword evidence="3" id="KW-1185">Reference proteome</keyword>
<protein>
    <recommendedName>
        <fullName evidence="4">50S ribosomal protein L29</fullName>
    </recommendedName>
</protein>
<sequence length="275" mass="31844">MFNLSSLLKATKVAKPASAATPDNENADNNAEGGSSEAVKIKIINMQEYKTKKFLDERKNVNAWSAANTSGKKPAKEPKKKPEKKKAEKKKEEPKKEEEKKEEEKKEEPNKEEPNKDESKKDEAKKEEAKKEEVKKEAAKKEAAKKDPKIEPPKKKFVPSVLKQKEAAMAKAVKEVKNEKVELFPDLLQAKKSTKTEKEKKKNQPQKKNKKEKAEKKKQEEEENNFPPIEEVEKIHFNIFGIVDMKKEYERIMRNSDKVMEKYKNKKKFDDTMIL</sequence>
<reference evidence="2 3" key="1">
    <citation type="journal article" date="2012" name="Nat. Genet.">
        <title>Plasmodium cynomolgi genome sequences provide insight into Plasmodium vivax and the monkey malaria clade.</title>
        <authorList>
            <person name="Tachibana S."/>
            <person name="Sullivan S.A."/>
            <person name="Kawai S."/>
            <person name="Nakamura S."/>
            <person name="Kim H.R."/>
            <person name="Goto N."/>
            <person name="Arisue N."/>
            <person name="Palacpac N.M.Q."/>
            <person name="Honma H."/>
            <person name="Yagi M."/>
            <person name="Tougan T."/>
            <person name="Katakai Y."/>
            <person name="Kaneko O."/>
            <person name="Mita T."/>
            <person name="Kita K."/>
            <person name="Yasutomi Y."/>
            <person name="Sutton P.L."/>
            <person name="Shakhbatyan R."/>
            <person name="Horii T."/>
            <person name="Yasunaga T."/>
            <person name="Barnwell J.W."/>
            <person name="Escalante A.A."/>
            <person name="Carlton J.M."/>
            <person name="Tanabe K."/>
        </authorList>
    </citation>
    <scope>NUCLEOTIDE SEQUENCE [LARGE SCALE GENOMIC DNA]</scope>
    <source>
        <strain evidence="2 3">B</strain>
    </source>
</reference>
<feature type="region of interest" description="Disordered" evidence="1">
    <location>
        <begin position="51"/>
        <end position="161"/>
    </location>
</feature>
<dbReference type="Proteomes" id="UP000006319">
    <property type="component" value="Chromosome 7"/>
</dbReference>
<feature type="region of interest" description="Disordered" evidence="1">
    <location>
        <begin position="1"/>
        <end position="39"/>
    </location>
</feature>
<evidence type="ECO:0008006" key="4">
    <source>
        <dbReference type="Google" id="ProtNLM"/>
    </source>
</evidence>
<feature type="compositionally biased region" description="Basic and acidic residues" evidence="1">
    <location>
        <begin position="85"/>
        <end position="154"/>
    </location>
</feature>
<name>K6UJC0_PLACD</name>
<feature type="compositionally biased region" description="Basic and acidic residues" evidence="1">
    <location>
        <begin position="51"/>
        <end position="60"/>
    </location>
</feature>
<feature type="compositionally biased region" description="Polar residues" evidence="1">
    <location>
        <begin position="21"/>
        <end position="33"/>
    </location>
</feature>
<dbReference type="AlphaFoldDB" id="K6UJC0"/>
<dbReference type="PhylomeDB" id="K6UJC0"/>
<evidence type="ECO:0000313" key="3">
    <source>
        <dbReference type="Proteomes" id="UP000006319"/>
    </source>
</evidence>
<dbReference type="OMA" id="NNFPPIE"/>
<proteinExistence type="predicted"/>
<dbReference type="RefSeq" id="XP_004221740.1">
    <property type="nucleotide sequence ID" value="XM_004221692.1"/>
</dbReference>
<dbReference type="KEGG" id="pcy:PCYB_072950"/>
<dbReference type="EMBL" id="DF157099">
    <property type="protein sequence ID" value="GAB65793.1"/>
    <property type="molecule type" value="Genomic_DNA"/>
</dbReference>
<evidence type="ECO:0000256" key="1">
    <source>
        <dbReference type="SAM" id="MobiDB-lite"/>
    </source>
</evidence>
<dbReference type="eggNOG" id="ENOG502R081">
    <property type="taxonomic scope" value="Eukaryota"/>
</dbReference>
<accession>K6UJC0</accession>
<organism evidence="2 3">
    <name type="scientific">Plasmodium cynomolgi (strain B)</name>
    <dbReference type="NCBI Taxonomy" id="1120755"/>
    <lineage>
        <taxon>Eukaryota</taxon>
        <taxon>Sar</taxon>
        <taxon>Alveolata</taxon>
        <taxon>Apicomplexa</taxon>
        <taxon>Aconoidasida</taxon>
        <taxon>Haemosporida</taxon>
        <taxon>Plasmodiidae</taxon>
        <taxon>Plasmodium</taxon>
        <taxon>Plasmodium (Plasmodium)</taxon>
    </lineage>
</organism>
<evidence type="ECO:0000313" key="2">
    <source>
        <dbReference type="EMBL" id="GAB65793.1"/>
    </source>
</evidence>
<dbReference type="VEuPathDB" id="PlasmoDB:PCYB_072950"/>
<dbReference type="OrthoDB" id="378200at2759"/>